<dbReference type="GO" id="GO:0008830">
    <property type="term" value="F:dTDP-4-dehydrorhamnose 3,5-epimerase activity"/>
    <property type="evidence" value="ECO:0007669"/>
    <property type="project" value="InterPro"/>
</dbReference>
<name>A0A6C0C6F6_9ZZZZ</name>
<evidence type="ECO:0008006" key="2">
    <source>
        <dbReference type="Google" id="ProtNLM"/>
    </source>
</evidence>
<dbReference type="SUPFAM" id="SSF51182">
    <property type="entry name" value="RmlC-like cupins"/>
    <property type="match status" value="1"/>
</dbReference>
<dbReference type="CDD" id="cd00438">
    <property type="entry name" value="cupin_RmlC"/>
    <property type="match status" value="1"/>
</dbReference>
<dbReference type="PANTHER" id="PTHR21047">
    <property type="entry name" value="DTDP-6-DEOXY-D-GLUCOSE-3,5 EPIMERASE"/>
    <property type="match status" value="1"/>
</dbReference>
<dbReference type="GO" id="GO:0005829">
    <property type="term" value="C:cytosol"/>
    <property type="evidence" value="ECO:0007669"/>
    <property type="project" value="TreeGrafter"/>
</dbReference>
<dbReference type="InterPro" id="IPR014710">
    <property type="entry name" value="RmlC-like_jellyroll"/>
</dbReference>
<organism evidence="1">
    <name type="scientific">viral metagenome</name>
    <dbReference type="NCBI Taxonomy" id="1070528"/>
    <lineage>
        <taxon>unclassified sequences</taxon>
        <taxon>metagenomes</taxon>
        <taxon>organismal metagenomes</taxon>
    </lineage>
</organism>
<dbReference type="InterPro" id="IPR000888">
    <property type="entry name" value="RmlC-like"/>
</dbReference>
<dbReference type="EMBL" id="MN739353">
    <property type="protein sequence ID" value="QHT00168.1"/>
    <property type="molecule type" value="Genomic_DNA"/>
</dbReference>
<reference evidence="1" key="1">
    <citation type="journal article" date="2020" name="Nature">
        <title>Giant virus diversity and host interactions through global metagenomics.</title>
        <authorList>
            <person name="Schulz F."/>
            <person name="Roux S."/>
            <person name="Paez-Espino D."/>
            <person name="Jungbluth S."/>
            <person name="Walsh D.A."/>
            <person name="Denef V.J."/>
            <person name="McMahon K.D."/>
            <person name="Konstantinidis K.T."/>
            <person name="Eloe-Fadrosh E.A."/>
            <person name="Kyrpides N.C."/>
            <person name="Woyke T."/>
        </authorList>
    </citation>
    <scope>NUCLEOTIDE SEQUENCE</scope>
    <source>
        <strain evidence="1">GVMAG-M-3300020192-26</strain>
    </source>
</reference>
<dbReference type="InterPro" id="IPR011051">
    <property type="entry name" value="RmlC_Cupin_sf"/>
</dbReference>
<sequence>MYFNSTNIKDVFTVNAIQHTDARGVFQEHYNDDKYDEKISGCKQVSYSKSNKNVVRGIHCSRYGKLIQCIHGKIIDTVFDLRISSPTYLQTFQVELSADNAVQLFVPAGCGHGFISCDDDSIVLYAQEGCYNKDYEMNVNIFDPLFNVKWLQLGDKKKYIMSDADKDAPLLIDAILINAYKNHIN</sequence>
<dbReference type="Pfam" id="PF00908">
    <property type="entry name" value="dTDP_sugar_isom"/>
    <property type="match status" value="1"/>
</dbReference>
<dbReference type="AlphaFoldDB" id="A0A6C0C6F6"/>
<dbReference type="Gene3D" id="2.60.120.10">
    <property type="entry name" value="Jelly Rolls"/>
    <property type="match status" value="1"/>
</dbReference>
<protein>
    <recommendedName>
        <fullName evidence="2">dTDP-4-dehydrorhamnose 3,5-epimerase</fullName>
    </recommendedName>
</protein>
<dbReference type="PANTHER" id="PTHR21047:SF2">
    <property type="entry name" value="THYMIDINE DIPHOSPHO-4-KETO-RHAMNOSE 3,5-EPIMERASE"/>
    <property type="match status" value="1"/>
</dbReference>
<evidence type="ECO:0000313" key="1">
    <source>
        <dbReference type="EMBL" id="QHT00168.1"/>
    </source>
</evidence>
<proteinExistence type="predicted"/>
<accession>A0A6C0C6F6</accession>
<dbReference type="GO" id="GO:0000271">
    <property type="term" value="P:polysaccharide biosynthetic process"/>
    <property type="evidence" value="ECO:0007669"/>
    <property type="project" value="TreeGrafter"/>
</dbReference>